<gene>
    <name evidence="8" type="ORF">NP233_g9247</name>
</gene>
<feature type="compositionally biased region" description="Basic and acidic residues" evidence="6">
    <location>
        <begin position="42"/>
        <end position="57"/>
    </location>
</feature>
<evidence type="ECO:0000256" key="1">
    <source>
        <dbReference type="ARBA" id="ARBA00004123"/>
    </source>
</evidence>
<dbReference type="Proteomes" id="UP001213000">
    <property type="component" value="Unassembled WGS sequence"/>
</dbReference>
<feature type="compositionally biased region" description="Acidic residues" evidence="6">
    <location>
        <begin position="533"/>
        <end position="578"/>
    </location>
</feature>
<keyword evidence="3" id="KW-0234">DNA repair</keyword>
<feature type="region of interest" description="Disordered" evidence="6">
    <location>
        <begin position="411"/>
        <end position="453"/>
    </location>
</feature>
<protein>
    <recommendedName>
        <fullName evidence="7">Chromatin assembly factor 1 subunit A dimerization domain-containing protein</fullName>
    </recommendedName>
</protein>
<evidence type="ECO:0000256" key="3">
    <source>
        <dbReference type="ARBA" id="ARBA00023204"/>
    </source>
</evidence>
<feature type="region of interest" description="Disordered" evidence="6">
    <location>
        <begin position="42"/>
        <end position="78"/>
    </location>
</feature>
<evidence type="ECO:0000256" key="6">
    <source>
        <dbReference type="SAM" id="MobiDB-lite"/>
    </source>
</evidence>
<name>A0AAD5VKR1_9AGAR</name>
<evidence type="ECO:0000259" key="7">
    <source>
        <dbReference type="Pfam" id="PF12253"/>
    </source>
</evidence>
<dbReference type="Pfam" id="PF12253">
    <property type="entry name" value="CAF1A_dimeriz"/>
    <property type="match status" value="1"/>
</dbReference>
<keyword evidence="4" id="KW-0539">Nucleus</keyword>
<feature type="domain" description="Chromatin assembly factor 1 subunit A dimerization" evidence="7">
    <location>
        <begin position="491"/>
        <end position="562"/>
    </location>
</feature>
<proteinExistence type="predicted"/>
<dbReference type="GO" id="GO:0005634">
    <property type="term" value="C:nucleus"/>
    <property type="evidence" value="ECO:0007669"/>
    <property type="project" value="UniProtKB-SubCell"/>
</dbReference>
<feature type="region of interest" description="Disordered" evidence="6">
    <location>
        <begin position="1"/>
        <end position="20"/>
    </location>
</feature>
<dbReference type="GO" id="GO:0006334">
    <property type="term" value="P:nucleosome assembly"/>
    <property type="evidence" value="ECO:0007669"/>
    <property type="project" value="TreeGrafter"/>
</dbReference>
<feature type="compositionally biased region" description="Polar residues" evidence="6">
    <location>
        <begin position="230"/>
        <end position="252"/>
    </location>
</feature>
<evidence type="ECO:0000313" key="9">
    <source>
        <dbReference type="Proteomes" id="UP001213000"/>
    </source>
</evidence>
<comment type="caution">
    <text evidence="8">The sequence shown here is derived from an EMBL/GenBank/DDBJ whole genome shotgun (WGS) entry which is preliminary data.</text>
</comment>
<feature type="compositionally biased region" description="Low complexity" evidence="6">
    <location>
        <begin position="308"/>
        <end position="321"/>
    </location>
</feature>
<feature type="compositionally biased region" description="Pro residues" evidence="6">
    <location>
        <begin position="588"/>
        <end position="602"/>
    </location>
</feature>
<dbReference type="GO" id="GO:0033186">
    <property type="term" value="C:CAF-1 complex"/>
    <property type="evidence" value="ECO:0007669"/>
    <property type="project" value="TreeGrafter"/>
</dbReference>
<dbReference type="Pfam" id="PF08286">
    <property type="entry name" value="Spc24"/>
    <property type="match status" value="1"/>
</dbReference>
<dbReference type="EMBL" id="JANIEX010000810">
    <property type="protein sequence ID" value="KAJ3562966.1"/>
    <property type="molecule type" value="Genomic_DNA"/>
</dbReference>
<dbReference type="GO" id="GO:0006281">
    <property type="term" value="P:DNA repair"/>
    <property type="evidence" value="ECO:0007669"/>
    <property type="project" value="UniProtKB-KW"/>
</dbReference>
<reference evidence="8" key="1">
    <citation type="submission" date="2022-07" db="EMBL/GenBank/DDBJ databases">
        <title>Genome Sequence of Leucocoprinus birnbaumii.</title>
        <authorList>
            <person name="Buettner E."/>
        </authorList>
    </citation>
    <scope>NUCLEOTIDE SEQUENCE</scope>
    <source>
        <strain evidence="8">VT141</strain>
    </source>
</reference>
<keyword evidence="9" id="KW-1185">Reference proteome</keyword>
<evidence type="ECO:0000313" key="8">
    <source>
        <dbReference type="EMBL" id="KAJ3562966.1"/>
    </source>
</evidence>
<evidence type="ECO:0000256" key="5">
    <source>
        <dbReference type="SAM" id="Coils"/>
    </source>
</evidence>
<feature type="region of interest" description="Disordered" evidence="6">
    <location>
        <begin position="198"/>
        <end position="326"/>
    </location>
</feature>
<feature type="region of interest" description="Disordered" evidence="6">
    <location>
        <begin position="91"/>
        <end position="110"/>
    </location>
</feature>
<feature type="coiled-coil region" evidence="5">
    <location>
        <begin position="867"/>
        <end position="905"/>
    </location>
</feature>
<dbReference type="PANTHER" id="PTHR15272">
    <property type="entry name" value="CHROMATIN ASSEMBLY FACTOR 1 SUBUNIT A CAF-1 SUBUNIT A"/>
    <property type="match status" value="1"/>
</dbReference>
<feature type="compositionally biased region" description="Basic and acidic residues" evidence="6">
    <location>
        <begin position="258"/>
        <end position="290"/>
    </location>
</feature>
<feature type="region of interest" description="Disordered" evidence="6">
    <location>
        <begin position="532"/>
        <end position="616"/>
    </location>
</feature>
<dbReference type="PANTHER" id="PTHR15272:SF0">
    <property type="entry name" value="CHROMATIN ASSEMBLY FACTOR 1 SUBUNIT A"/>
    <property type="match status" value="1"/>
</dbReference>
<dbReference type="CDD" id="cd11565">
    <property type="entry name" value="RWD_Spc24"/>
    <property type="match status" value="1"/>
</dbReference>
<organism evidence="8 9">
    <name type="scientific">Leucocoprinus birnbaumii</name>
    <dbReference type="NCBI Taxonomy" id="56174"/>
    <lineage>
        <taxon>Eukaryota</taxon>
        <taxon>Fungi</taxon>
        <taxon>Dikarya</taxon>
        <taxon>Basidiomycota</taxon>
        <taxon>Agaricomycotina</taxon>
        <taxon>Agaricomycetes</taxon>
        <taxon>Agaricomycetidae</taxon>
        <taxon>Agaricales</taxon>
        <taxon>Agaricineae</taxon>
        <taxon>Agaricaceae</taxon>
        <taxon>Leucocoprinus</taxon>
    </lineage>
</organism>
<dbReference type="InterPro" id="IPR022043">
    <property type="entry name" value="CAF1A_DD"/>
</dbReference>
<dbReference type="AlphaFoldDB" id="A0AAD5VKR1"/>
<accession>A0AAD5VKR1</accession>
<comment type="subcellular location">
    <subcellularLocation>
        <location evidence="1">Nucleus</location>
    </subcellularLocation>
</comment>
<sequence length="1035" mass="115214">MADENASKAVSQSPEKKHTIAELRNGKVAFKQRPMLLEKLSETLQDREVSGDDRTANRETGTPIAIHPQRPPTTDSQACDKTIGALAKHMQQELMPPQEDEDDDAKANPATSILPLPTIEQAIKATLFRNNYGLDALNGTRPPAAVCVWRWEVQPNSKEWLPKSARDKLEARLMERIQAKEHLRQTFEALPQAERDAILDPKGVSRAAKDASNKTVEPSDINKPNKEKSASPTKTAQVQGDENGDAVTSVNGLSRPKNAKDPEKAAKEKERLEKKALKVEKEKKAKDAQNKSRTLMAKFFSKPKGHTASSSKAGESSKGVSRPQNDFERAFKPFALKKGSVLAPINYFKSPKKRKGKEIATIDDSGIIILDVGSEPEKDGCDVVMKDAKISSTDVSSMTAQGKFYSLSFSSHPDDPSDRLSNILKSLPPPLDRSRLPRPRRKGSSSEYSTYSPHSVRELVSKLSEAEVAGDDNDVRILLNRLQDRDLLPAKVLVYHEDARPGYFGTWTRSSKIIGPRRPFNRDVVEFDYGYDSGEDWEEEPMGDADDVNEDDNEDGDEEEADSDLDSWLVDDDEEPEPYQDLRDLSPPMLPDFPDMPPPPPPPKRKAPEPDKKAKKRKVVVPLVPFSKGPCWETRIGECEYEPFNQYRIQLFNDTPSSIDPFTFVSTCIEDYRASLKVPVTTTTQSTAAPNGPFLVTNTSTPIMGTVNSNHVVPAPNAPITVIKKPAANLKNPFPDAHLPYLLNKISELQMASFVLLVETIYQELKTHKVKKVAIEAKIREVGEKCKDKKVWIVKPGLKASKSHDDIQARRRDPPMTTIVHRHRHSSLTIIITSHHEPSMSSDIQEAIKALQDMQPMINPEEDFLTIVAAEQKLAESDSAKKKELEEAHLKLKALSKALEAARISSTRPESVPSAEAHAATLNKYDSTKLSLMKAISDMESEIGSKEAELAALKNEARKLEEYDPAAEHEKELDGSVLRLGIYKALGFEPVPDKNGRITKMLVRSQSEDVHVVDLKSPENPSFDDVQKLWDIARS</sequence>
<dbReference type="InterPro" id="IPR013252">
    <property type="entry name" value="Ndc80_Spc24"/>
</dbReference>
<evidence type="ECO:0000256" key="2">
    <source>
        <dbReference type="ARBA" id="ARBA00022763"/>
    </source>
</evidence>
<keyword evidence="2" id="KW-0227">DNA damage</keyword>
<evidence type="ECO:0000256" key="4">
    <source>
        <dbReference type="ARBA" id="ARBA00023242"/>
    </source>
</evidence>
<keyword evidence="5" id="KW-0175">Coiled coil</keyword>
<feature type="coiled-coil region" evidence="5">
    <location>
        <begin position="936"/>
        <end position="963"/>
    </location>
</feature>